<dbReference type="OrthoDB" id="31113at2759"/>
<evidence type="ECO:0008006" key="6">
    <source>
        <dbReference type="Google" id="ProtNLM"/>
    </source>
</evidence>
<keyword evidence="5" id="KW-1185">Reference proteome</keyword>
<feature type="compositionally biased region" description="Polar residues" evidence="3">
    <location>
        <begin position="1"/>
        <end position="19"/>
    </location>
</feature>
<organism evidence="4 5">
    <name type="scientific">Desmophyllum pertusum</name>
    <dbReference type="NCBI Taxonomy" id="174260"/>
    <lineage>
        <taxon>Eukaryota</taxon>
        <taxon>Metazoa</taxon>
        <taxon>Cnidaria</taxon>
        <taxon>Anthozoa</taxon>
        <taxon>Hexacorallia</taxon>
        <taxon>Scleractinia</taxon>
        <taxon>Caryophylliina</taxon>
        <taxon>Caryophylliidae</taxon>
        <taxon>Desmophyllum</taxon>
    </lineage>
</organism>
<dbReference type="PANTHER" id="PTHR16171">
    <property type="entry name" value="DNA REPAIR PROTEIN COMPLEMENTING XP-G CELLS-RELATED"/>
    <property type="match status" value="1"/>
</dbReference>
<evidence type="ECO:0000256" key="1">
    <source>
        <dbReference type="ARBA" id="ARBA00004123"/>
    </source>
</evidence>
<dbReference type="EMBL" id="MU826368">
    <property type="protein sequence ID" value="KAJ7378201.1"/>
    <property type="molecule type" value="Genomic_DNA"/>
</dbReference>
<sequence length="530" mass="60091">MGTIWSSTERGRVHNSSQLNEERGDRLTQEDTDSSCEEIFYETVGNVSSNDILVVQELETEIRCTKKSNESSETQTCIKLATAEEVCCQQEEKIPQAVVHGLTSTNVNNFNTEASSSSPSTTEKCEDTLSTKINIEKWANSSQRARDPLLVEEEVECSTFSLPLISEEKVFSGKHVKSMSDPEMFASDIPPSCSWQVDVDCFKSKKRNRKPPKKYLKAKEHDLQADYDDANRRSASTDKRKLYTESCLASKEIATQEMMAGRKVLDLRRWYCISRPQYKRSCGISSLVSCWNYLFSSLGAGSKPPLTQEEALSILGFKPPFAEIRFGPFTGNATLMRWFRQLCEYFGVHGEAFFLYKPKGKSRTVGLSGEEALRQLKKGLHNPQMAFIYHCYNHYFCPIGYDDSPLKAIDAYRAQLYEDEVETWILIGDPSCKHPSIHCKRWTDIETDLNNEAPLYLNIRQLHMGIQHRNVKRTGGNLHCIMTFQKSTWQQNYKKTTAAPSKRMSRAEEFGSQSDGSVSDECTASCSSDS</sequence>
<dbReference type="AlphaFoldDB" id="A0A9W9ZB25"/>
<comment type="subcellular location">
    <subcellularLocation>
        <location evidence="1">Nucleus</location>
    </subcellularLocation>
</comment>
<comment type="caution">
    <text evidence="4">The sequence shown here is derived from an EMBL/GenBank/DDBJ whole genome shotgun (WGS) entry which is preliminary data.</text>
</comment>
<accession>A0A9W9ZB25</accession>
<proteinExistence type="predicted"/>
<evidence type="ECO:0000313" key="4">
    <source>
        <dbReference type="EMBL" id="KAJ7378201.1"/>
    </source>
</evidence>
<dbReference type="Proteomes" id="UP001163046">
    <property type="component" value="Unassembled WGS sequence"/>
</dbReference>
<feature type="compositionally biased region" description="Polar residues" evidence="3">
    <location>
        <begin position="511"/>
        <end position="530"/>
    </location>
</feature>
<evidence type="ECO:0000313" key="5">
    <source>
        <dbReference type="Proteomes" id="UP001163046"/>
    </source>
</evidence>
<name>A0A9W9ZB25_9CNID</name>
<gene>
    <name evidence="4" type="ORF">OS493_024149</name>
</gene>
<feature type="compositionally biased region" description="Basic and acidic residues" evidence="3">
    <location>
        <begin position="20"/>
        <end position="29"/>
    </location>
</feature>
<dbReference type="PANTHER" id="PTHR16171:SF12">
    <property type="entry name" value="BASIC IMMUNOGLOBULIN-LIKE VARIABLE MOTIF-CONTAINING PROTEIN"/>
    <property type="match status" value="1"/>
</dbReference>
<evidence type="ECO:0000256" key="3">
    <source>
        <dbReference type="SAM" id="MobiDB-lite"/>
    </source>
</evidence>
<feature type="region of interest" description="Disordered" evidence="3">
    <location>
        <begin position="1"/>
        <end position="33"/>
    </location>
</feature>
<protein>
    <recommendedName>
        <fullName evidence="6">Basic immunoglobulin-like variable motif-containing protein</fullName>
    </recommendedName>
</protein>
<evidence type="ECO:0000256" key="2">
    <source>
        <dbReference type="ARBA" id="ARBA00023242"/>
    </source>
</evidence>
<reference evidence="4" key="1">
    <citation type="submission" date="2023-01" db="EMBL/GenBank/DDBJ databases">
        <title>Genome assembly of the deep-sea coral Lophelia pertusa.</title>
        <authorList>
            <person name="Herrera S."/>
            <person name="Cordes E."/>
        </authorList>
    </citation>
    <scope>NUCLEOTIDE SEQUENCE</scope>
    <source>
        <strain evidence="4">USNM1676648</strain>
        <tissue evidence="4">Polyp</tissue>
    </source>
</reference>
<feature type="region of interest" description="Disordered" evidence="3">
    <location>
        <begin position="495"/>
        <end position="530"/>
    </location>
</feature>
<keyword evidence="2" id="KW-0539">Nucleus</keyword>
<dbReference type="GO" id="GO:0005634">
    <property type="term" value="C:nucleus"/>
    <property type="evidence" value="ECO:0007669"/>
    <property type="project" value="UniProtKB-SubCell"/>
</dbReference>